<dbReference type="Pfam" id="PF13521">
    <property type="entry name" value="AAA_28"/>
    <property type="match status" value="1"/>
</dbReference>
<protein>
    <recommendedName>
        <fullName evidence="1">NadR/Ttd14 AAA domain-containing protein</fullName>
    </recommendedName>
</protein>
<sequence>MRSLGFKVFNVPEVASIFINGGGIKFSSITEDEVYVFQLNLIKTMMVLEDAFYNIASSTGQPSVIISDRGTMDPAAYMSRDQWQVVLDESKWNLVDLRDRRYDAVLHLVTAALGAEKFYTTENNTARTETLTQAQELDQKILNAWIGHPELKIIDNSTDFQGKMTRITNTICQVVGAPRPAGTRRKFIATDVDINTIKAAGVDRVEQFQVEQTYLTPYSPSESSPETNFQYLRRRGQKDSFSYTHHSQKSYDNNRSIFLSRAISGRDYLTLLKQADPARVTVTKDVKYFIWNNTYFELENYKVPNIGLSSLVVETDQPAEVIEFPPFIKVKGEVTSEPAFFSYSLAKTFKNNPSANWKYNEQLLQKYLVAKMSWMRRAKVQENTK</sequence>
<dbReference type="PANTHER" id="PTHR34932:SF1">
    <property type="entry name" value="TRPL TRANSLOCATION DEFECT PROTEIN 14"/>
    <property type="match status" value="1"/>
</dbReference>
<name>A0A6B2L5P0_9EUKA</name>
<feature type="domain" description="NadR/Ttd14 AAA" evidence="1">
    <location>
        <begin position="11"/>
        <end position="161"/>
    </location>
</feature>
<dbReference type="GO" id="GO:0070300">
    <property type="term" value="F:phosphatidic acid binding"/>
    <property type="evidence" value="ECO:0007669"/>
    <property type="project" value="TreeGrafter"/>
</dbReference>
<dbReference type="GO" id="GO:0035091">
    <property type="term" value="F:phosphatidylinositol binding"/>
    <property type="evidence" value="ECO:0007669"/>
    <property type="project" value="TreeGrafter"/>
</dbReference>
<dbReference type="EMBL" id="GIBP01003306">
    <property type="protein sequence ID" value="NDV32275.1"/>
    <property type="molecule type" value="Transcribed_RNA"/>
</dbReference>
<organism evidence="2">
    <name type="scientific">Arcella intermedia</name>
    <dbReference type="NCBI Taxonomy" id="1963864"/>
    <lineage>
        <taxon>Eukaryota</taxon>
        <taxon>Amoebozoa</taxon>
        <taxon>Tubulinea</taxon>
        <taxon>Elardia</taxon>
        <taxon>Arcellinida</taxon>
        <taxon>Sphaerothecina</taxon>
        <taxon>Arcellidae</taxon>
        <taxon>Arcella</taxon>
    </lineage>
</organism>
<dbReference type="GO" id="GO:0005525">
    <property type="term" value="F:GTP binding"/>
    <property type="evidence" value="ECO:0007669"/>
    <property type="project" value="TreeGrafter"/>
</dbReference>
<dbReference type="AlphaFoldDB" id="A0A6B2L5P0"/>
<dbReference type="InterPro" id="IPR038727">
    <property type="entry name" value="NadR/Ttd14_AAA_dom"/>
</dbReference>
<reference evidence="2" key="1">
    <citation type="journal article" date="2020" name="J. Eukaryot. Microbiol.">
        <title>De novo Sequencing, Assembly and Annotation of the Transcriptome for the Free-Living Testate Amoeba Arcella intermedia.</title>
        <authorList>
            <person name="Ribeiro G.M."/>
            <person name="Porfirio-Sousa A.L."/>
            <person name="Maurer-Alcala X.X."/>
            <person name="Katz L.A."/>
            <person name="Lahr D.J.G."/>
        </authorList>
    </citation>
    <scope>NUCLEOTIDE SEQUENCE</scope>
</reference>
<proteinExistence type="predicted"/>
<dbReference type="PANTHER" id="PTHR34932">
    <property type="entry name" value="TRPL TRANSLOCATION DEFECT PROTEIN 14"/>
    <property type="match status" value="1"/>
</dbReference>
<dbReference type="InterPro" id="IPR053227">
    <property type="entry name" value="TRPL-trafficking_regulator"/>
</dbReference>
<evidence type="ECO:0000313" key="2">
    <source>
        <dbReference type="EMBL" id="NDV32275.1"/>
    </source>
</evidence>
<accession>A0A6B2L5P0</accession>
<evidence type="ECO:0000259" key="1">
    <source>
        <dbReference type="Pfam" id="PF13521"/>
    </source>
</evidence>
<dbReference type="Gene3D" id="2.40.320.10">
    <property type="entry name" value="Hypothetical Protein Pfu-838710-001"/>
    <property type="match status" value="1"/>
</dbReference>